<organism evidence="2">
    <name type="scientific">Lysinibacillus sphaericus</name>
    <name type="common">Bacillus sphaericus</name>
    <dbReference type="NCBI Taxonomy" id="1421"/>
    <lineage>
        <taxon>Bacteria</taxon>
        <taxon>Bacillati</taxon>
        <taxon>Bacillota</taxon>
        <taxon>Bacilli</taxon>
        <taxon>Bacillales</taxon>
        <taxon>Bacillaceae</taxon>
        <taxon>Lysinibacillus</taxon>
    </lineage>
</organism>
<feature type="coiled-coil region" evidence="1">
    <location>
        <begin position="243"/>
        <end position="277"/>
    </location>
</feature>
<geneLocation type="plasmid" evidence="2">
    <name>pSSII-1</name>
</geneLocation>
<proteinExistence type="predicted"/>
<evidence type="ECO:0000256" key="1">
    <source>
        <dbReference type="SAM" id="Coils"/>
    </source>
</evidence>
<keyword evidence="1" id="KW-0175">Coiled coil</keyword>
<accession>A0A6G9ZZM6</accession>
<keyword evidence="2" id="KW-0614">Plasmid</keyword>
<protein>
    <submittedName>
        <fullName evidence="2">Uncharacterized protein</fullName>
    </submittedName>
</protein>
<sequence length="285" mass="33701">MEIHDKIQEIRSVFGRDELYLKIQRDFDLDELLNPEDEFYEKLTFDEYYKTKEAAAMLGIADKSQQILNHLNNPNLADYIKATQSTDRRYRLTWQPLFRLKMLFYLFDKNFKPNDVAILLGATAMYVPPTNEAPKSSVNHSSNIDLDKFKDDLVEFEKHQQQEMMKMFNAINERNQVLLEQAKAESKMELIIQQLDDLSNVEKQYEILLNILEESEKAEPIKLKSIFKWMQISDEKTDYNKQKIDINSQLNQIKTKREELQSNLKDVKEKITLCTNKMDRIGNTN</sequence>
<dbReference type="EMBL" id="MT075580">
    <property type="protein sequence ID" value="QIS31171.1"/>
    <property type="molecule type" value="Genomic_DNA"/>
</dbReference>
<name>A0A6G9ZZM6_LYSSH</name>
<dbReference type="RefSeq" id="WP_031417265.1">
    <property type="nucleotide sequence ID" value="NZ_CP014644.1"/>
</dbReference>
<dbReference type="AlphaFoldDB" id="A0A6G9ZZM6"/>
<reference evidence="2" key="1">
    <citation type="submission" date="2020-02" db="EMBL/GenBank/DDBJ databases">
        <authorList>
            <person name="Hu X."/>
            <person name="Yuan Z."/>
            <person name="Cheng J."/>
            <person name="Geng P."/>
        </authorList>
    </citation>
    <scope>NUCLEOTIDE SEQUENCE</scope>
    <source>
        <strain evidence="2">SSII-1</strain>
        <plasmid evidence="2">pSSII-1</plasmid>
    </source>
</reference>
<evidence type="ECO:0000313" key="2">
    <source>
        <dbReference type="EMBL" id="QIS31171.1"/>
    </source>
</evidence>